<proteinExistence type="predicted"/>
<dbReference type="SMART" id="SM00473">
    <property type="entry name" value="PAN_AP"/>
    <property type="match status" value="3"/>
</dbReference>
<reference evidence="3" key="1">
    <citation type="submission" date="2023-11" db="EMBL/GenBank/DDBJ databases">
        <title>Genome assemblies of two species of porcelain crab, Petrolisthes cinctipes and Petrolisthes manimaculis (Anomura: Porcellanidae).</title>
        <authorList>
            <person name="Angst P."/>
        </authorList>
    </citation>
    <scope>NUCLEOTIDE SEQUENCE</scope>
    <source>
        <strain evidence="3">PB745_02</strain>
        <tissue evidence="3">Gill</tissue>
    </source>
</reference>
<dbReference type="EMBL" id="JAWZYT010000387">
    <property type="protein sequence ID" value="KAK4324049.1"/>
    <property type="molecule type" value="Genomic_DNA"/>
</dbReference>
<dbReference type="PANTHER" id="PTHR36902:SF1">
    <property type="entry name" value="ENRICHED IN SURFACE-LABELED PROTEOME PROTEIN 9"/>
    <property type="match status" value="1"/>
</dbReference>
<dbReference type="AlphaFoldDB" id="A0AAE1UN26"/>
<feature type="domain" description="Apple" evidence="2">
    <location>
        <begin position="690"/>
        <end position="768"/>
    </location>
</feature>
<dbReference type="PROSITE" id="PS50948">
    <property type="entry name" value="PAN"/>
    <property type="match status" value="2"/>
</dbReference>
<organism evidence="3 4">
    <name type="scientific">Petrolisthes manimaculis</name>
    <dbReference type="NCBI Taxonomy" id="1843537"/>
    <lineage>
        <taxon>Eukaryota</taxon>
        <taxon>Metazoa</taxon>
        <taxon>Ecdysozoa</taxon>
        <taxon>Arthropoda</taxon>
        <taxon>Crustacea</taxon>
        <taxon>Multicrustacea</taxon>
        <taxon>Malacostraca</taxon>
        <taxon>Eumalacostraca</taxon>
        <taxon>Eucarida</taxon>
        <taxon>Decapoda</taxon>
        <taxon>Pleocyemata</taxon>
        <taxon>Anomura</taxon>
        <taxon>Galatheoidea</taxon>
        <taxon>Porcellanidae</taxon>
        <taxon>Petrolisthes</taxon>
    </lineage>
</organism>
<feature type="transmembrane region" description="Helical" evidence="1">
    <location>
        <begin position="883"/>
        <end position="905"/>
    </location>
</feature>
<evidence type="ECO:0000259" key="2">
    <source>
        <dbReference type="PROSITE" id="PS50948"/>
    </source>
</evidence>
<dbReference type="PANTHER" id="PTHR36902">
    <property type="entry name" value="ENRICHED IN SURFACE-LABELED PROTEOME PROTEIN 9"/>
    <property type="match status" value="1"/>
</dbReference>
<dbReference type="Gene3D" id="3.50.4.10">
    <property type="entry name" value="Hepatocyte Growth Factor"/>
    <property type="match status" value="3"/>
</dbReference>
<dbReference type="InterPro" id="IPR058831">
    <property type="entry name" value="LolA-like_dom_2nd"/>
</dbReference>
<protein>
    <recommendedName>
        <fullName evidence="2">Apple domain-containing protein</fullName>
    </recommendedName>
</protein>
<dbReference type="Pfam" id="PF00024">
    <property type="entry name" value="PAN_1"/>
    <property type="match status" value="1"/>
</dbReference>
<dbReference type="Pfam" id="PF25898">
    <property type="entry name" value="LolA_2nd_metazoa"/>
    <property type="match status" value="1"/>
</dbReference>
<keyword evidence="1" id="KW-0472">Membrane</keyword>
<sequence>MMVDELYDIGEETGMLMVWDHSQETHINYYSKSDQSFIVKEDTCSVGEIVPQDPYRLFGWLYDDTNTTEGDVNNFLYGPSALLRIVRDYQRQVEYLGQTEVRGIIADHWTMNHRRGYIIDYYFAADQWLMPYGHTFNGKGVKQPLRVKVEGLEGNPWDQDMADISQSITYDFTEFKPYVSPARKRHFLVRSGVDCKLRVTLDPDMITPPSAPGRFQVFFESILSQEHVQEPSVIFRSWMYFDSWTKLLRIDINPDMDATLGGKVFKSIQDYNTGSSSAGGIIMSNGNGLFYLDDKYVFSGYTETRGIKTTRWTATRDDIYNPETQQNFKKVVVDYQFTAPGVILDGEREGTTMPIRADITVYRDDNTSAVLTREVINLLHMQSSFEIYEFNPFHVGECFDTPAQRTWIKLTFVGDWNHGASQSPGLFKKDLINQLAIGTGSSYIRFPEVELDHDFEFVWATVLLLEPAPYHLEFYKLQDRKPSVNDAKINFNIVDEDICAYQCLTYAKFECKSFYECTGLGKNCYVSNYEDSPGIPVDINKDCAHYTKTLNQTSRVQWPNYEVEAWVGAMILEGNFKIVIDYTDQDGETQKGEYLAIGEVEEILGDDPILVDLLASDFHVAHRHGRLLNADVDLTLPQESYVSCLASCDVMASFECETFSYCYDSAKCYLSSTIVNTPVANGDIISQTDCIIVARAHTDDYSVLDGTVYLGEPTQSNTAANPERCAYLCDTADTFTCRSFDYCYSDLSCNLYDQHTVDAPDNMFNYSAGNCLHYSRQAMVDFEKHPNQILEGSRDRYVKDITVYNCAQVCEDEPDLGCNGFDFCTENNGTTCFLTSDHYSDSGVDISNSPVCDHYSREYYEGQDRNSYAHNKNSKYKYSPGDMAALGCSMLVISIALTFAGVYFYNKK</sequence>
<dbReference type="InterPro" id="IPR003609">
    <property type="entry name" value="Pan_app"/>
</dbReference>
<name>A0AAE1UN26_9EUCA</name>
<keyword evidence="4" id="KW-1185">Reference proteome</keyword>
<accession>A0AAE1UN26</accession>
<comment type="caution">
    <text evidence="3">The sequence shown here is derived from an EMBL/GenBank/DDBJ whole genome shotgun (WGS) entry which is preliminary data.</text>
</comment>
<evidence type="ECO:0000313" key="3">
    <source>
        <dbReference type="EMBL" id="KAK4324049.1"/>
    </source>
</evidence>
<dbReference type="SUPFAM" id="SSF57414">
    <property type="entry name" value="Hairpin loop containing domain-like"/>
    <property type="match status" value="2"/>
</dbReference>
<keyword evidence="1" id="KW-0812">Transmembrane</keyword>
<dbReference type="Proteomes" id="UP001292094">
    <property type="component" value="Unassembled WGS sequence"/>
</dbReference>
<keyword evidence="1" id="KW-1133">Transmembrane helix</keyword>
<feature type="domain" description="Apple" evidence="2">
    <location>
        <begin position="771"/>
        <end position="859"/>
    </location>
</feature>
<evidence type="ECO:0000313" key="4">
    <source>
        <dbReference type="Proteomes" id="UP001292094"/>
    </source>
</evidence>
<evidence type="ECO:0000256" key="1">
    <source>
        <dbReference type="SAM" id="Phobius"/>
    </source>
</evidence>
<gene>
    <name evidence="3" type="ORF">Pmani_005298</name>
</gene>